<dbReference type="AlphaFoldDB" id="A0A090NW70"/>
<comment type="pathway">
    <text evidence="4 17">Purine metabolism; IMP biosynthesis via salvage pathway; IMP from hypoxanthine: step 1/1.</text>
</comment>
<evidence type="ECO:0000256" key="17">
    <source>
        <dbReference type="RuleBase" id="RU364099"/>
    </source>
</evidence>
<dbReference type="GO" id="GO:0000166">
    <property type="term" value="F:nucleotide binding"/>
    <property type="evidence" value="ECO:0007669"/>
    <property type="project" value="UniProtKB-KW"/>
</dbReference>
<keyword evidence="12 17" id="KW-0660">Purine salvage</keyword>
<evidence type="ECO:0000256" key="1">
    <source>
        <dbReference type="ARBA" id="ARBA00001946"/>
    </source>
</evidence>
<evidence type="ECO:0000256" key="10">
    <source>
        <dbReference type="ARBA" id="ARBA00022679"/>
    </source>
</evidence>
<comment type="catalytic activity">
    <reaction evidence="15">
        <text>GMP + diphosphate = guanine + 5-phospho-alpha-D-ribose 1-diphosphate</text>
        <dbReference type="Rhea" id="RHEA:25424"/>
        <dbReference type="ChEBI" id="CHEBI:16235"/>
        <dbReference type="ChEBI" id="CHEBI:33019"/>
        <dbReference type="ChEBI" id="CHEBI:58017"/>
        <dbReference type="ChEBI" id="CHEBI:58115"/>
        <dbReference type="EC" id="2.4.2.8"/>
    </reaction>
    <physiologicalReaction direction="right-to-left" evidence="15">
        <dbReference type="Rhea" id="RHEA:25426"/>
    </physiologicalReaction>
</comment>
<evidence type="ECO:0000256" key="7">
    <source>
        <dbReference type="ARBA" id="ARBA00014105"/>
    </source>
</evidence>
<dbReference type="InterPro" id="IPR029057">
    <property type="entry name" value="PRTase-like"/>
</dbReference>
<evidence type="ECO:0000313" key="19">
    <source>
        <dbReference type="EMBL" id="ESU77248.1"/>
    </source>
</evidence>
<evidence type="ECO:0000256" key="5">
    <source>
        <dbReference type="ARBA" id="ARBA00008391"/>
    </source>
</evidence>
<evidence type="ECO:0000256" key="8">
    <source>
        <dbReference type="ARBA" id="ARBA00022490"/>
    </source>
</evidence>
<evidence type="ECO:0000256" key="4">
    <source>
        <dbReference type="ARBA" id="ARBA00004669"/>
    </source>
</evidence>
<gene>
    <name evidence="19" type="ORF">WRSd3_03863</name>
</gene>
<keyword evidence="14 17" id="KW-0460">Magnesium</keyword>
<accession>A0A090NW70</accession>
<keyword evidence="9 17" id="KW-0328">Glycosyltransferase</keyword>
<comment type="subcellular location">
    <subcellularLocation>
        <location evidence="3 17">Cytoplasm</location>
    </subcellularLocation>
</comment>
<dbReference type="GO" id="GO:0000287">
    <property type="term" value="F:magnesium ion binding"/>
    <property type="evidence" value="ECO:0007669"/>
    <property type="project" value="TreeGrafter"/>
</dbReference>
<keyword evidence="11 17" id="KW-0479">Metal-binding</keyword>
<comment type="caution">
    <text evidence="19">The sequence shown here is derived from an EMBL/GenBank/DDBJ whole genome shotgun (WGS) entry which is preliminary data.</text>
</comment>
<evidence type="ECO:0000256" key="6">
    <source>
        <dbReference type="ARBA" id="ARBA00011895"/>
    </source>
</evidence>
<comment type="similarity">
    <text evidence="5 17">Belongs to the purine/pyrimidine phosphoribosyltransferase family.</text>
</comment>
<feature type="domain" description="Phosphoribosyltransferase" evidence="18">
    <location>
        <begin position="44"/>
        <end position="190"/>
    </location>
</feature>
<dbReference type="GO" id="GO:0006178">
    <property type="term" value="P:guanine salvage"/>
    <property type="evidence" value="ECO:0007669"/>
    <property type="project" value="TreeGrafter"/>
</dbReference>
<dbReference type="NCBIfam" id="TIGR01203">
    <property type="entry name" value="HGPRTase"/>
    <property type="match status" value="1"/>
</dbReference>
<comment type="function">
    <text evidence="2">Purine salvage pathway enzyme which catalyzes the transfer of the ribosyl-5-phosphate group from 5-phospho-alpha-D-ribose 1-diphosphate (PRPP) to the N9 position of hypoxanthine to yield IMP (inosine 5'-monophosphate). To a lesser extent, can also act on guanine leading to GMP, but shows a highly less efficient activity with xanthine.</text>
</comment>
<protein>
    <recommendedName>
        <fullName evidence="7 17">Hypoxanthine phosphoribosyltransferase</fullName>
        <ecNumber evidence="6 17">2.4.2.8</ecNumber>
    </recommendedName>
</protein>
<evidence type="ECO:0000256" key="12">
    <source>
        <dbReference type="ARBA" id="ARBA00022726"/>
    </source>
</evidence>
<dbReference type="PANTHER" id="PTHR43340:SF1">
    <property type="entry name" value="HYPOXANTHINE PHOSPHORIBOSYLTRANSFERASE"/>
    <property type="match status" value="1"/>
</dbReference>
<dbReference type="Proteomes" id="UP000017944">
    <property type="component" value="Unassembled WGS sequence"/>
</dbReference>
<evidence type="ECO:0000256" key="9">
    <source>
        <dbReference type="ARBA" id="ARBA00022676"/>
    </source>
</evidence>
<evidence type="ECO:0000256" key="15">
    <source>
        <dbReference type="ARBA" id="ARBA00048811"/>
    </source>
</evidence>
<name>A0A090NW70_SHIDY</name>
<dbReference type="UniPathway" id="UPA00591">
    <property type="reaction ID" value="UER00648"/>
</dbReference>
<dbReference type="GO" id="GO:0046100">
    <property type="term" value="P:hypoxanthine metabolic process"/>
    <property type="evidence" value="ECO:0007669"/>
    <property type="project" value="TreeGrafter"/>
</dbReference>
<dbReference type="PANTHER" id="PTHR43340">
    <property type="entry name" value="HYPOXANTHINE-GUANINE PHOSPHORIBOSYLTRANSFERASE"/>
    <property type="match status" value="1"/>
</dbReference>
<dbReference type="SUPFAM" id="SSF53271">
    <property type="entry name" value="PRTase-like"/>
    <property type="match status" value="1"/>
</dbReference>
<comment type="cofactor">
    <cofactor evidence="1 17">
        <name>Mg(2+)</name>
        <dbReference type="ChEBI" id="CHEBI:18420"/>
    </cofactor>
</comment>
<dbReference type="GO" id="GO:0052657">
    <property type="term" value="F:guanine phosphoribosyltransferase activity"/>
    <property type="evidence" value="ECO:0007669"/>
    <property type="project" value="UniProtKB-ARBA"/>
</dbReference>
<evidence type="ECO:0000256" key="14">
    <source>
        <dbReference type="ARBA" id="ARBA00022842"/>
    </source>
</evidence>
<evidence type="ECO:0000259" key="18">
    <source>
        <dbReference type="Pfam" id="PF00156"/>
    </source>
</evidence>
<dbReference type="EC" id="2.4.2.8" evidence="6 17"/>
<dbReference type="PATRIC" id="fig|1401327.3.peg.3582"/>
<dbReference type="Gene3D" id="3.40.50.2020">
    <property type="match status" value="1"/>
</dbReference>
<dbReference type="FunFam" id="3.40.50.2020:FF:000006">
    <property type="entry name" value="Hypoxanthine phosphoribosyltransferase"/>
    <property type="match status" value="1"/>
</dbReference>
<dbReference type="InterPro" id="IPR050408">
    <property type="entry name" value="HGPRT"/>
</dbReference>
<dbReference type="GO" id="GO:0032263">
    <property type="term" value="P:GMP salvage"/>
    <property type="evidence" value="ECO:0007669"/>
    <property type="project" value="TreeGrafter"/>
</dbReference>
<dbReference type="InterPro" id="IPR005904">
    <property type="entry name" value="Hxn_phspho_trans"/>
</dbReference>
<evidence type="ECO:0000313" key="20">
    <source>
        <dbReference type="Proteomes" id="UP000017944"/>
    </source>
</evidence>
<dbReference type="GO" id="GO:0004422">
    <property type="term" value="F:hypoxanthine phosphoribosyltransferase activity"/>
    <property type="evidence" value="ECO:0007669"/>
    <property type="project" value="InterPro"/>
</dbReference>
<dbReference type="CDD" id="cd06223">
    <property type="entry name" value="PRTases_typeI"/>
    <property type="match status" value="1"/>
</dbReference>
<reference evidence="19 20" key="1">
    <citation type="submission" date="2013-10" db="EMBL/GenBank/DDBJ databases">
        <title>Draft genomes and the virulence plasmids of Sd1617 vaccine constructs: WRSd3 and WRSd5.</title>
        <authorList>
            <person name="Aksomboon Vongsawan A."/>
            <person name="Venkatesan M.M."/>
            <person name="Vaisvil B."/>
            <person name="Emel G."/>
            <person name="Kepatral V."/>
            <person name="Sethabutr O."/>
            <person name="Serichantalergs O."/>
            <person name="Mason C."/>
        </authorList>
    </citation>
    <scope>NUCLEOTIDE SEQUENCE [LARGE SCALE GENOMIC DNA]</scope>
    <source>
        <strain evidence="19 20">WRSd3</strain>
    </source>
</reference>
<dbReference type="GO" id="GO:0006166">
    <property type="term" value="P:purine ribonucleoside salvage"/>
    <property type="evidence" value="ECO:0007669"/>
    <property type="project" value="UniProtKB-KW"/>
</dbReference>
<evidence type="ECO:0000256" key="2">
    <source>
        <dbReference type="ARBA" id="ARBA00003637"/>
    </source>
</evidence>
<dbReference type="InterPro" id="IPR000836">
    <property type="entry name" value="PRTase_dom"/>
</dbReference>
<dbReference type="GO" id="GO:0032264">
    <property type="term" value="P:IMP salvage"/>
    <property type="evidence" value="ECO:0007669"/>
    <property type="project" value="UniProtKB-UniPathway"/>
</dbReference>
<keyword evidence="10 17" id="KW-0808">Transferase</keyword>
<proteinExistence type="inferred from homology"/>
<evidence type="ECO:0000256" key="11">
    <source>
        <dbReference type="ARBA" id="ARBA00022723"/>
    </source>
</evidence>
<evidence type="ECO:0000256" key="13">
    <source>
        <dbReference type="ARBA" id="ARBA00022741"/>
    </source>
</evidence>
<comment type="catalytic activity">
    <reaction evidence="16">
        <text>IMP + diphosphate = hypoxanthine + 5-phospho-alpha-D-ribose 1-diphosphate</text>
        <dbReference type="Rhea" id="RHEA:17973"/>
        <dbReference type="ChEBI" id="CHEBI:17368"/>
        <dbReference type="ChEBI" id="CHEBI:33019"/>
        <dbReference type="ChEBI" id="CHEBI:58017"/>
        <dbReference type="ChEBI" id="CHEBI:58053"/>
        <dbReference type="EC" id="2.4.2.8"/>
    </reaction>
    <physiologicalReaction direction="right-to-left" evidence="16">
        <dbReference type="Rhea" id="RHEA:17975"/>
    </physiologicalReaction>
</comment>
<evidence type="ECO:0000256" key="3">
    <source>
        <dbReference type="ARBA" id="ARBA00004496"/>
    </source>
</evidence>
<keyword evidence="13 17" id="KW-0547">Nucleotide-binding</keyword>
<dbReference type="GO" id="GO:0005829">
    <property type="term" value="C:cytosol"/>
    <property type="evidence" value="ECO:0007669"/>
    <property type="project" value="TreeGrafter"/>
</dbReference>
<evidence type="ECO:0000256" key="16">
    <source>
        <dbReference type="ARBA" id="ARBA00049402"/>
    </source>
</evidence>
<dbReference type="Pfam" id="PF00156">
    <property type="entry name" value="Pribosyltran"/>
    <property type="match status" value="1"/>
</dbReference>
<dbReference type="EMBL" id="AXUT01000404">
    <property type="protein sequence ID" value="ESU77248.1"/>
    <property type="molecule type" value="Genomic_DNA"/>
</dbReference>
<keyword evidence="8 17" id="KW-0963">Cytoplasm</keyword>
<sequence length="208" mass="23607">MLVYCVSCALLRCQNLPVRSDLFLNHMVRDMKHTVEVMIPEAEIKARIAELGRQITERYKDSGSDMVLVGLLRGSFMFMADLCREVQVSHEVDFMTASSYGSGMSTTRDVKILKDLDEDIRGKDVLIVEDIIDSGNTLSKVREILSLREPKSLAICTLLDKPSRREVNVPVEFIGFSIPDEFVVGYGIDYAQRYRHLPYIGKVILLDE</sequence>
<organism evidence="19 20">
    <name type="scientific">Shigella dysenteriae WRSd3</name>
    <dbReference type="NCBI Taxonomy" id="1401327"/>
    <lineage>
        <taxon>Bacteria</taxon>
        <taxon>Pseudomonadati</taxon>
        <taxon>Pseudomonadota</taxon>
        <taxon>Gammaproteobacteria</taxon>
        <taxon>Enterobacterales</taxon>
        <taxon>Enterobacteriaceae</taxon>
        <taxon>Shigella</taxon>
    </lineage>
</organism>